<gene>
    <name evidence="1" type="ORF">UX10_C0011G0001</name>
</gene>
<comment type="caution">
    <text evidence="1">The sequence shown here is derived from an EMBL/GenBank/DDBJ whole genome shotgun (WGS) entry which is preliminary data.</text>
</comment>
<sequence>QGHMKFIASDGKKYETDCFSTEDLLRVVQSIPSPKKVLG</sequence>
<dbReference type="AlphaFoldDB" id="A0A0G1PPS4"/>
<feature type="non-terminal residue" evidence="1">
    <location>
        <position position="1"/>
    </location>
</feature>
<organism evidence="1 2">
    <name type="scientific">Candidatus Magasanikbacteria bacterium GW2011_GWA2_45_39</name>
    <dbReference type="NCBI Taxonomy" id="1619041"/>
    <lineage>
        <taxon>Bacteria</taxon>
        <taxon>Candidatus Magasanikiibacteriota</taxon>
    </lineage>
</organism>
<protein>
    <submittedName>
        <fullName evidence="1">Prophage antirepressor</fullName>
    </submittedName>
</protein>
<dbReference type="EMBL" id="LCKX01000011">
    <property type="protein sequence ID" value="KKU07423.1"/>
    <property type="molecule type" value="Genomic_DNA"/>
</dbReference>
<accession>A0A0G1PPS4</accession>
<evidence type="ECO:0000313" key="2">
    <source>
        <dbReference type="Proteomes" id="UP000033999"/>
    </source>
</evidence>
<proteinExistence type="predicted"/>
<evidence type="ECO:0000313" key="1">
    <source>
        <dbReference type="EMBL" id="KKU07423.1"/>
    </source>
</evidence>
<name>A0A0G1PPS4_9BACT</name>
<reference evidence="1 2" key="1">
    <citation type="journal article" date="2015" name="Nature">
        <title>rRNA introns, odd ribosomes, and small enigmatic genomes across a large radiation of phyla.</title>
        <authorList>
            <person name="Brown C.T."/>
            <person name="Hug L.A."/>
            <person name="Thomas B.C."/>
            <person name="Sharon I."/>
            <person name="Castelle C.J."/>
            <person name="Singh A."/>
            <person name="Wilkins M.J."/>
            <person name="Williams K.H."/>
            <person name="Banfield J.F."/>
        </authorList>
    </citation>
    <scope>NUCLEOTIDE SEQUENCE [LARGE SCALE GENOMIC DNA]</scope>
</reference>
<dbReference type="Proteomes" id="UP000033999">
    <property type="component" value="Unassembled WGS sequence"/>
</dbReference>